<dbReference type="PROSITE" id="PS00633">
    <property type="entry name" value="BROMODOMAIN_1"/>
    <property type="match status" value="2"/>
</dbReference>
<comment type="similarity">
    <text evidence="4">Belongs to the BET family.</text>
</comment>
<dbReference type="InterPro" id="IPR043509">
    <property type="entry name" value="Bromo_Brdt_II"/>
</dbReference>
<evidence type="ECO:0000259" key="8">
    <source>
        <dbReference type="PROSITE" id="PS51525"/>
    </source>
</evidence>
<evidence type="ECO:0000256" key="2">
    <source>
        <dbReference type="ARBA" id="ARBA00022853"/>
    </source>
</evidence>
<dbReference type="GO" id="GO:0000785">
    <property type="term" value="C:chromatin"/>
    <property type="evidence" value="ECO:0007669"/>
    <property type="project" value="TreeGrafter"/>
</dbReference>
<feature type="domain" description="Bromo" evidence="7">
    <location>
        <begin position="52"/>
        <end position="124"/>
    </location>
</feature>
<dbReference type="Ensembl" id="ENSENLT00000039544.1">
    <property type="protein sequence ID" value="ENSENLP00000038524.1"/>
    <property type="gene ID" value="ENSENLG00000016642.1"/>
</dbReference>
<dbReference type="SMART" id="SM00297">
    <property type="entry name" value="BROMO"/>
    <property type="match status" value="2"/>
</dbReference>
<dbReference type="GO" id="GO:0005634">
    <property type="term" value="C:nucleus"/>
    <property type="evidence" value="ECO:0007669"/>
    <property type="project" value="TreeGrafter"/>
</dbReference>
<evidence type="ECO:0000256" key="6">
    <source>
        <dbReference type="SAM" id="MobiDB-lite"/>
    </source>
</evidence>
<sequence length="711" mass="77150">PSSTMSDAPEAAPPSPPPLTNPPPPEVTNPTKPGRKTNQLQYMQNVVVKTLWKHQFAWPFYQPVDAIKLCLSDYHKVIKNPMDMGTIKKRLENNYYWSASEAMQDFNTMFTNCYIYNKPTDDIVLMAQALEKIFLQKVAQMPQEEVALLPPAPKGKNKSKQPAAATTGDQQAESSASPPTSYPSPSPSQTPVISTTPTPVQATPPVSAPQPPATLMPSAQPVVKKKGVKRKADTTTPTTSAISAGRADSPSAQDTKSAKLGSSRREAAARPAKTRRETGEEVAGAEVGGGGAGAMGRKGSKLGEQMKHCDAILKEMLSKKHAAYAWPFYKPVDAEALELHDYHDIIKHPMDLSTVRKKMDKGEYSDPQSFATDVRLMFSNCYKYNPPDHEVVAMARKLQDVFEMRFAKIPDEGLETSVPSTTPLVSKSTASSDSSNNSSSDESSDSEEERATRLAELQEQLKAVHEQLAVLSQAPVSKPKKKKEKKDKEKKKDKDKGNKGKMEEEKKPKAAAQQPKPANQKKAPARKANSTVTATRQPKKGSKTSGGGSANGDDGEESSLPMSYDEKRQLSLDINRLPGEKLGRVVHIIQSREPSLRDSNPDEIEIDFETLKPSTLRELERYVKSCLQKKQRKLLQSKNLIASELPYSYNANDTKLLNLVNTPSPSLPSPLLEKAAGGGASGGGASRLSGSSSSSSDDSSSTGTSSSSDTD</sequence>
<dbReference type="InterPro" id="IPR050935">
    <property type="entry name" value="Bromo_chromatin_reader"/>
</dbReference>
<reference evidence="9" key="1">
    <citation type="submission" date="2021-04" db="EMBL/GenBank/DDBJ databases">
        <authorList>
            <consortium name="Wellcome Sanger Institute Data Sharing"/>
        </authorList>
    </citation>
    <scope>NUCLEOTIDE SEQUENCE [LARGE SCALE GENOMIC DNA]</scope>
</reference>
<dbReference type="GO" id="GO:0006338">
    <property type="term" value="P:chromatin remodeling"/>
    <property type="evidence" value="ECO:0007669"/>
    <property type="project" value="TreeGrafter"/>
</dbReference>
<dbReference type="CDD" id="cd05498">
    <property type="entry name" value="Bromo_Brdt_II_like"/>
    <property type="match status" value="1"/>
</dbReference>
<feature type="domain" description="NET" evidence="8">
    <location>
        <begin position="552"/>
        <end position="634"/>
    </location>
</feature>
<dbReference type="GO" id="GO:0006355">
    <property type="term" value="P:regulation of DNA-templated transcription"/>
    <property type="evidence" value="ECO:0007669"/>
    <property type="project" value="TreeGrafter"/>
</dbReference>
<organism evidence="9 10">
    <name type="scientific">Echeneis naucrates</name>
    <name type="common">Live sharksucker</name>
    <dbReference type="NCBI Taxonomy" id="173247"/>
    <lineage>
        <taxon>Eukaryota</taxon>
        <taxon>Metazoa</taxon>
        <taxon>Chordata</taxon>
        <taxon>Craniata</taxon>
        <taxon>Vertebrata</taxon>
        <taxon>Euteleostomi</taxon>
        <taxon>Actinopterygii</taxon>
        <taxon>Neopterygii</taxon>
        <taxon>Teleostei</taxon>
        <taxon>Neoteleostei</taxon>
        <taxon>Acanthomorphata</taxon>
        <taxon>Carangaria</taxon>
        <taxon>Carangiformes</taxon>
        <taxon>Echeneidae</taxon>
        <taxon>Echeneis</taxon>
    </lineage>
</organism>
<feature type="region of interest" description="Disordered" evidence="6">
    <location>
        <begin position="413"/>
        <end position="453"/>
    </location>
</feature>
<keyword evidence="2" id="KW-0156">Chromatin regulator</keyword>
<evidence type="ECO:0000313" key="9">
    <source>
        <dbReference type="Ensembl" id="ENSENLP00000038524.1"/>
    </source>
</evidence>
<dbReference type="InParanoid" id="A0A665W338"/>
<protein>
    <submittedName>
        <fullName evidence="9">Bromodomain containing 3b</fullName>
    </submittedName>
</protein>
<dbReference type="PRINTS" id="PR00503">
    <property type="entry name" value="BROMODOMAIN"/>
</dbReference>
<dbReference type="InterPro" id="IPR036427">
    <property type="entry name" value="Bromodomain-like_sf"/>
</dbReference>
<dbReference type="Pfam" id="PF17035">
    <property type="entry name" value="BET"/>
    <property type="match status" value="1"/>
</dbReference>
<dbReference type="PROSITE" id="PS51525">
    <property type="entry name" value="NET"/>
    <property type="match status" value="1"/>
</dbReference>
<reference evidence="9" key="3">
    <citation type="submission" date="2025-09" db="UniProtKB">
        <authorList>
            <consortium name="Ensembl"/>
        </authorList>
    </citation>
    <scope>IDENTIFICATION</scope>
</reference>
<dbReference type="FunFam" id="1.20.1270.220:FF:000001">
    <property type="entry name" value="bromodomain-containing protein 2 isoform X1"/>
    <property type="match status" value="1"/>
</dbReference>
<dbReference type="Gene3D" id="1.20.920.10">
    <property type="entry name" value="Bromodomain-like"/>
    <property type="match status" value="2"/>
</dbReference>
<feature type="domain" description="Bromo" evidence="7">
    <location>
        <begin position="320"/>
        <end position="392"/>
    </location>
</feature>
<dbReference type="InterPro" id="IPR038336">
    <property type="entry name" value="NET_sf"/>
</dbReference>
<feature type="compositionally biased region" description="Low complexity" evidence="6">
    <location>
        <begin position="189"/>
        <end position="205"/>
    </location>
</feature>
<evidence type="ECO:0000313" key="10">
    <source>
        <dbReference type="Proteomes" id="UP000472264"/>
    </source>
</evidence>
<dbReference type="AlphaFoldDB" id="A0A665W338"/>
<dbReference type="SUPFAM" id="SSF47370">
    <property type="entry name" value="Bromodomain"/>
    <property type="match status" value="2"/>
</dbReference>
<feature type="compositionally biased region" description="Polar residues" evidence="6">
    <location>
        <begin position="417"/>
        <end position="430"/>
    </location>
</feature>
<keyword evidence="3 5" id="KW-0103">Bromodomain</keyword>
<feature type="compositionally biased region" description="Low complexity" evidence="6">
    <location>
        <begin position="686"/>
        <end position="711"/>
    </location>
</feature>
<proteinExistence type="inferred from homology"/>
<feature type="compositionally biased region" description="Low complexity" evidence="6">
    <location>
        <begin position="510"/>
        <end position="529"/>
    </location>
</feature>
<dbReference type="InterPro" id="IPR043508">
    <property type="entry name" value="Bromo_Brdt_I"/>
</dbReference>
<feature type="compositionally biased region" description="Gly residues" evidence="6">
    <location>
        <begin position="286"/>
        <end position="296"/>
    </location>
</feature>
<feature type="compositionally biased region" description="Gly residues" evidence="6">
    <location>
        <begin position="676"/>
        <end position="685"/>
    </location>
</feature>
<evidence type="ECO:0000256" key="3">
    <source>
        <dbReference type="ARBA" id="ARBA00023117"/>
    </source>
</evidence>
<dbReference type="OMA" id="QQITKEH"/>
<dbReference type="Pfam" id="PF00439">
    <property type="entry name" value="Bromodomain"/>
    <property type="match status" value="2"/>
</dbReference>
<evidence type="ECO:0000259" key="7">
    <source>
        <dbReference type="PROSITE" id="PS50014"/>
    </source>
</evidence>
<dbReference type="Gene3D" id="1.20.1270.220">
    <property type="match status" value="1"/>
</dbReference>
<feature type="region of interest" description="Disordered" evidence="6">
    <location>
        <begin position="149"/>
        <end position="299"/>
    </location>
</feature>
<dbReference type="FunFam" id="1.20.920.10:FF:000002">
    <property type="entry name" value="Bromodomain-containing protein 4"/>
    <property type="match status" value="1"/>
</dbReference>
<accession>A0A665W338</accession>
<dbReference type="FunCoup" id="A0A665W338">
    <property type="interactions" value="721"/>
</dbReference>
<feature type="region of interest" description="Disordered" evidence="6">
    <location>
        <begin position="662"/>
        <end position="711"/>
    </location>
</feature>
<feature type="region of interest" description="Disordered" evidence="6">
    <location>
        <begin position="469"/>
        <end position="567"/>
    </location>
</feature>
<reference evidence="9" key="2">
    <citation type="submission" date="2025-08" db="UniProtKB">
        <authorList>
            <consortium name="Ensembl"/>
        </authorList>
    </citation>
    <scope>IDENTIFICATION</scope>
</reference>
<feature type="compositionally biased region" description="Basic and acidic residues" evidence="6">
    <location>
        <begin position="486"/>
        <end position="508"/>
    </location>
</feature>
<dbReference type="PANTHER" id="PTHR22880">
    <property type="entry name" value="FALZ-RELATED BROMODOMAIN-CONTAINING PROTEINS"/>
    <property type="match status" value="1"/>
</dbReference>
<feature type="region of interest" description="Disordered" evidence="6">
    <location>
        <begin position="1"/>
        <end position="36"/>
    </location>
</feature>
<evidence type="ECO:0000256" key="5">
    <source>
        <dbReference type="PROSITE-ProRule" id="PRU00035"/>
    </source>
</evidence>
<feature type="compositionally biased region" description="Low complexity" evidence="6">
    <location>
        <begin position="431"/>
        <end position="441"/>
    </location>
</feature>
<feature type="compositionally biased region" description="Pro residues" evidence="6">
    <location>
        <begin position="11"/>
        <end position="27"/>
    </location>
</feature>
<keyword evidence="10" id="KW-1185">Reference proteome</keyword>
<dbReference type="InterPro" id="IPR001487">
    <property type="entry name" value="Bromodomain"/>
</dbReference>
<dbReference type="InterPro" id="IPR027353">
    <property type="entry name" value="NET_dom"/>
</dbReference>
<dbReference type="FunFam" id="1.20.920.10:FF:000003">
    <property type="entry name" value="Bromodomain-containing protein 2"/>
    <property type="match status" value="1"/>
</dbReference>
<gene>
    <name evidence="9" type="primary">brd3</name>
</gene>
<evidence type="ECO:0000256" key="4">
    <source>
        <dbReference type="ARBA" id="ARBA00044509"/>
    </source>
</evidence>
<dbReference type="InterPro" id="IPR018359">
    <property type="entry name" value="Bromodomain_CS"/>
</dbReference>
<dbReference type="Proteomes" id="UP000472264">
    <property type="component" value="Chromosome 9"/>
</dbReference>
<dbReference type="PANTHER" id="PTHR22880:SF246">
    <property type="entry name" value="BROMODOMAIN-CONTAINING PROTEIN 3"/>
    <property type="match status" value="1"/>
</dbReference>
<keyword evidence="1" id="KW-0677">Repeat</keyword>
<dbReference type="CDD" id="cd05497">
    <property type="entry name" value="Bromo_Brdt_I_like"/>
    <property type="match status" value="1"/>
</dbReference>
<dbReference type="PROSITE" id="PS50014">
    <property type="entry name" value="BROMODOMAIN_2"/>
    <property type="match status" value="2"/>
</dbReference>
<feature type="compositionally biased region" description="Basic and acidic residues" evidence="6">
    <location>
        <begin position="263"/>
        <end position="279"/>
    </location>
</feature>
<name>A0A665W338_ECHNA</name>
<evidence type="ECO:0000256" key="1">
    <source>
        <dbReference type="ARBA" id="ARBA00022737"/>
    </source>
</evidence>